<dbReference type="STRING" id="1890364.A0A2P6NTJ5"/>
<gene>
    <name evidence="1" type="ORF">PROFUN_01555</name>
</gene>
<dbReference type="InterPro" id="IPR001925">
    <property type="entry name" value="Porin_Euk"/>
</dbReference>
<dbReference type="InterPro" id="IPR002110">
    <property type="entry name" value="Ankyrin_rpt"/>
</dbReference>
<comment type="caution">
    <text evidence="1">The sequence shown here is derived from an EMBL/GenBank/DDBJ whole genome shotgun (WGS) entry which is preliminary data.</text>
</comment>
<dbReference type="GO" id="GO:0005741">
    <property type="term" value="C:mitochondrial outer membrane"/>
    <property type="evidence" value="ECO:0007669"/>
    <property type="project" value="InterPro"/>
</dbReference>
<dbReference type="PANTHER" id="PTHR11743:SF70">
    <property type="entry name" value="GH26960P-RELATED"/>
    <property type="match status" value="1"/>
</dbReference>
<proteinExistence type="predicted"/>
<name>A0A2P6NTJ5_9EUKA</name>
<dbReference type="Pfam" id="PF01459">
    <property type="entry name" value="Porin_3"/>
    <property type="match status" value="1"/>
</dbReference>
<dbReference type="InterPro" id="IPR036770">
    <property type="entry name" value="Ankyrin_rpt-contain_sf"/>
</dbReference>
<sequence length="550" mass="60758">MAESNIWILASEGDKEAVSRLISEGASPDSQDEHGYSLVTAAVSWGHFDLTRWLVQTAGANPNIRDEDDETPLFCVENLKGAQLMIELGADVHAINDDGQTAAEKFHEEREHPDIAQYLSSVAGIPLPPLSDDDDDEIVEGPGFLTEDLVEQAGRIVEATERDGQNRDEELRQLVTGAVMQTLEKVPIDQAVYQYEDSENSTAVGLNLFLRMIEISELEYVLPISSREFGTITYREFGSSACTTDSRQHQQNCRAKMPQPLYKDLTKRTNDLLTKEYPSDTKFDFTRKTNQDGTIEGNVVFRKDGPLVTLTPKYKFSVNGNPSSALLELTTKKDLKAEVTFEPTKVQGLKLIDTAFVKDDEINATFAAEYRIRRVTANASWEPRAKGHTTKAAAVFGFNDFSLGTFAEYFLGKQEQTFKEIAATATYNTPAYDIAAFAQLNSRGQTPKTEIGAKYFHNINKVWAFGGEAVFDATTPEERPKLAIAAQAKPDSETTFKVKVDGSGKVTGSLQQKLASNLKLTLSTAVDTNRFTHFSLNGTNNVGVQLSLLD</sequence>
<dbReference type="Gene3D" id="1.25.40.20">
    <property type="entry name" value="Ankyrin repeat-containing domain"/>
    <property type="match status" value="1"/>
</dbReference>
<dbReference type="Proteomes" id="UP000241769">
    <property type="component" value="Unassembled WGS sequence"/>
</dbReference>
<dbReference type="FunCoup" id="A0A2P6NTJ5">
    <property type="interactions" value="1"/>
</dbReference>
<organism evidence="1 2">
    <name type="scientific">Planoprotostelium fungivorum</name>
    <dbReference type="NCBI Taxonomy" id="1890364"/>
    <lineage>
        <taxon>Eukaryota</taxon>
        <taxon>Amoebozoa</taxon>
        <taxon>Evosea</taxon>
        <taxon>Variosea</taxon>
        <taxon>Cavosteliida</taxon>
        <taxon>Cavosteliaceae</taxon>
        <taxon>Planoprotostelium</taxon>
    </lineage>
</organism>
<dbReference type="InterPro" id="IPR023614">
    <property type="entry name" value="Porin_dom_sf"/>
</dbReference>
<dbReference type="Pfam" id="PF12796">
    <property type="entry name" value="Ank_2"/>
    <property type="match status" value="1"/>
</dbReference>
<dbReference type="InterPro" id="IPR027246">
    <property type="entry name" value="Porin_Euk/Tom40"/>
</dbReference>
<evidence type="ECO:0000313" key="1">
    <source>
        <dbReference type="EMBL" id="PRP87293.1"/>
    </source>
</evidence>
<dbReference type="EMBL" id="MDYQ01000021">
    <property type="protein sequence ID" value="PRP87293.1"/>
    <property type="molecule type" value="Genomic_DNA"/>
</dbReference>
<accession>A0A2P6NTJ5</accession>
<evidence type="ECO:0000313" key="2">
    <source>
        <dbReference type="Proteomes" id="UP000241769"/>
    </source>
</evidence>
<dbReference type="Gene3D" id="2.40.160.10">
    <property type="entry name" value="Porin"/>
    <property type="match status" value="1"/>
</dbReference>
<dbReference type="SUPFAM" id="SSF48403">
    <property type="entry name" value="Ankyrin repeat"/>
    <property type="match status" value="1"/>
</dbReference>
<dbReference type="GO" id="GO:0008308">
    <property type="term" value="F:voltage-gated monoatomic anion channel activity"/>
    <property type="evidence" value="ECO:0007669"/>
    <property type="project" value="InterPro"/>
</dbReference>
<dbReference type="OrthoDB" id="19174at2759"/>
<dbReference type="PANTHER" id="PTHR11743">
    <property type="entry name" value="VOLTAGE-DEPENDENT ANION-SELECTIVE CHANNEL"/>
    <property type="match status" value="1"/>
</dbReference>
<dbReference type="SMART" id="SM00248">
    <property type="entry name" value="ANK"/>
    <property type="match status" value="3"/>
</dbReference>
<dbReference type="AlphaFoldDB" id="A0A2P6NTJ5"/>
<keyword evidence="2" id="KW-1185">Reference proteome</keyword>
<dbReference type="InParanoid" id="A0A2P6NTJ5"/>
<protein>
    <submittedName>
        <fullName evidence="1">Ankyrin repeat-containing protein</fullName>
    </submittedName>
</protein>
<reference evidence="1 2" key="1">
    <citation type="journal article" date="2018" name="Genome Biol. Evol.">
        <title>Multiple Roots of Fruiting Body Formation in Amoebozoa.</title>
        <authorList>
            <person name="Hillmann F."/>
            <person name="Forbes G."/>
            <person name="Novohradska S."/>
            <person name="Ferling I."/>
            <person name="Riege K."/>
            <person name="Groth M."/>
            <person name="Westermann M."/>
            <person name="Marz M."/>
            <person name="Spaller T."/>
            <person name="Winckler T."/>
            <person name="Schaap P."/>
            <person name="Glockner G."/>
        </authorList>
    </citation>
    <scope>NUCLEOTIDE SEQUENCE [LARGE SCALE GENOMIC DNA]</scope>
    <source>
        <strain evidence="1 2">Jena</strain>
    </source>
</reference>